<feature type="compositionally biased region" description="Polar residues" evidence="4">
    <location>
        <begin position="323"/>
        <end position="332"/>
    </location>
</feature>
<keyword evidence="8" id="KW-1267">Proteomics identification</keyword>
<feature type="compositionally biased region" description="Acidic residues" evidence="4">
    <location>
        <begin position="424"/>
        <end position="476"/>
    </location>
</feature>
<dbReference type="EMBL" id="BX284601">
    <property type="protein sequence ID" value="CAB02986.2"/>
    <property type="molecule type" value="Genomic_DNA"/>
</dbReference>
<dbReference type="eggNOG" id="KOG4156">
    <property type="taxonomic scope" value="Eukaryota"/>
</dbReference>
<feature type="region of interest" description="Disordered" evidence="4">
    <location>
        <begin position="418"/>
        <end position="554"/>
    </location>
</feature>
<feature type="region of interest" description="Disordered" evidence="4">
    <location>
        <begin position="709"/>
        <end position="752"/>
    </location>
</feature>
<feature type="compositionally biased region" description="Basic and acidic residues" evidence="4">
    <location>
        <begin position="42"/>
        <end position="52"/>
    </location>
</feature>
<dbReference type="FunCoup" id="O17838">
    <property type="interactions" value="2035"/>
</dbReference>
<evidence type="ECO:0000256" key="2">
    <source>
        <dbReference type="ARBA" id="ARBA00022553"/>
    </source>
</evidence>
<evidence type="ECO:0000313" key="7">
    <source>
        <dbReference type="WormBase" id="F25H5.5a"/>
    </source>
</evidence>
<dbReference type="WormBase" id="F25H5.5a">
    <property type="protein sequence ID" value="CE42710"/>
    <property type="gene ID" value="WBGene00009127"/>
    <property type="gene designation" value="clsp-1"/>
</dbReference>
<dbReference type="AlphaFoldDB" id="O17838"/>
<evidence type="ECO:0007829" key="8">
    <source>
        <dbReference type="PeptideAtlas" id="O17838"/>
    </source>
</evidence>
<dbReference type="OMA" id="LLYWKDQ"/>
<evidence type="ECO:0000256" key="4">
    <source>
        <dbReference type="SAM" id="MobiDB-lite"/>
    </source>
</evidence>
<dbReference type="PANTHER" id="PTHR14396:SF10">
    <property type="entry name" value="CLASPIN"/>
    <property type="match status" value="1"/>
</dbReference>
<dbReference type="PeptideAtlas" id="O17838"/>
<dbReference type="OrthoDB" id="5859781at2759"/>
<dbReference type="InParanoid" id="O17838"/>
<gene>
    <name evidence="5 7" type="primary">clsp-1</name>
    <name evidence="5" type="ORF">CELE_F25H5.5</name>
    <name evidence="7" type="ORF">F25H5.5</name>
</gene>
<reference evidence="5 6" key="1">
    <citation type="journal article" date="1998" name="Science">
        <title>Genome sequence of the nematode C. elegans: a platform for investigating biology.</title>
        <authorList>
            <consortium name="The C. elegans sequencing consortium"/>
            <person name="Sulson J.E."/>
            <person name="Waterston R."/>
        </authorList>
    </citation>
    <scope>NUCLEOTIDE SEQUENCE [LARGE SCALE GENOMIC DNA]</scope>
    <source>
        <strain evidence="5 6">Bristol N2</strain>
    </source>
</reference>
<dbReference type="KEGG" id="cel:CELE_F25H5.5"/>
<name>O17838_CAEEL</name>
<feature type="region of interest" description="Disordered" evidence="4">
    <location>
        <begin position="589"/>
        <end position="618"/>
    </location>
</feature>
<keyword evidence="3" id="KW-0539">Nucleus</keyword>
<feature type="region of interest" description="Disordered" evidence="4">
    <location>
        <begin position="1"/>
        <end position="52"/>
    </location>
</feature>
<feature type="compositionally biased region" description="Basic residues" evidence="4">
    <location>
        <begin position="351"/>
        <end position="360"/>
    </location>
</feature>
<dbReference type="RefSeq" id="NP_001251008.1">
    <property type="nucleotide sequence ID" value="NM_001264079.3"/>
</dbReference>
<organism evidence="5 6">
    <name type="scientific">Caenorhabditis elegans</name>
    <dbReference type="NCBI Taxonomy" id="6239"/>
    <lineage>
        <taxon>Eukaryota</taxon>
        <taxon>Metazoa</taxon>
        <taxon>Ecdysozoa</taxon>
        <taxon>Nematoda</taxon>
        <taxon>Chromadorea</taxon>
        <taxon>Rhabditida</taxon>
        <taxon>Rhabditina</taxon>
        <taxon>Rhabditomorpha</taxon>
        <taxon>Rhabditoidea</taxon>
        <taxon>Rhabditidae</taxon>
        <taxon>Peloderinae</taxon>
        <taxon>Caenorhabditis</taxon>
    </lineage>
</organism>
<dbReference type="HOGENOM" id="CLU_380017_0_0_1"/>
<feature type="compositionally biased region" description="Acidic residues" evidence="4">
    <location>
        <begin position="199"/>
        <end position="218"/>
    </location>
</feature>
<feature type="compositionally biased region" description="Basic and acidic residues" evidence="4">
    <location>
        <begin position="155"/>
        <end position="175"/>
    </location>
</feature>
<dbReference type="Bgee" id="WBGene00009127">
    <property type="expression patterns" value="Expressed in germ line (C elegans) and 4 other cell types or tissues"/>
</dbReference>
<proteinExistence type="evidence at protein level"/>
<protein>
    <submittedName>
        <fullName evidence="5">Claspin</fullName>
    </submittedName>
</protein>
<evidence type="ECO:0000313" key="6">
    <source>
        <dbReference type="Proteomes" id="UP000001940"/>
    </source>
</evidence>
<dbReference type="PANTHER" id="PTHR14396">
    <property type="entry name" value="CLASPIN"/>
    <property type="match status" value="1"/>
</dbReference>
<evidence type="ECO:0000256" key="1">
    <source>
        <dbReference type="ARBA" id="ARBA00004123"/>
    </source>
</evidence>
<keyword evidence="6" id="KW-1185">Reference proteome</keyword>
<dbReference type="STRING" id="6239.F25H5.5a.1"/>
<dbReference type="ExpressionAtlas" id="O17838">
    <property type="expression patterns" value="baseline and differential"/>
</dbReference>
<accession>O17838</accession>
<dbReference type="PaxDb" id="6239-F25H5.5a"/>
<dbReference type="AGR" id="WB:WBGene00009127"/>
<dbReference type="GeneID" id="172742"/>
<feature type="compositionally biased region" description="Low complexity" evidence="4">
    <location>
        <begin position="736"/>
        <end position="752"/>
    </location>
</feature>
<feature type="compositionally biased region" description="Polar residues" evidence="4">
    <location>
        <begin position="711"/>
        <end position="725"/>
    </location>
</feature>
<comment type="subcellular location">
    <subcellularLocation>
        <location evidence="1">Nucleus</location>
    </subcellularLocation>
</comment>
<feature type="region of interest" description="Disordered" evidence="4">
    <location>
        <begin position="316"/>
        <end position="387"/>
    </location>
</feature>
<dbReference type="GO" id="GO:0005634">
    <property type="term" value="C:nucleus"/>
    <property type="evidence" value="ECO:0000314"/>
    <property type="project" value="WormBase"/>
</dbReference>
<feature type="compositionally biased region" description="Polar residues" evidence="4">
    <location>
        <begin position="1"/>
        <end position="21"/>
    </location>
</feature>
<feature type="compositionally biased region" description="Acidic residues" evidence="4">
    <location>
        <begin position="594"/>
        <end position="611"/>
    </location>
</feature>
<dbReference type="InterPro" id="IPR024146">
    <property type="entry name" value="Claspin"/>
</dbReference>
<feature type="region of interest" description="Disordered" evidence="4">
    <location>
        <begin position="125"/>
        <end position="230"/>
    </location>
</feature>
<keyword evidence="2" id="KW-0597">Phosphoprotein</keyword>
<sequence>MNSDSCSTKTVSADDTDSPSSLVAEHTMSDSQEQLISSENTEVDKQAEEDRKLRRLNRRKALALERSPLPVPKLGRVLLSANSTIDLTNEDDDPSNKWFKKTFNAEKIPKLAKSPEEAKLFAVPRKISKNAPKSLLTSETLKKKLQASMSAKRRKEQEQRRKMYEEDNEHLKAGSDEEEEEDVVFKKKKGKKPVNEEEYKSEDDEDYEPENSGEEDSDEKNNGRADDEMSVNLLNDSFTYDVFNNVKRSGPGSTVSNFDSRSEADVVEKNGVVQLPTMTEITGGSNDILNLCPGSFGVSQSAGFPDTLQMLIEEDTTERKINLPQNSTSVSSDKPRLEESESEDEDDVGVKRRLPAVKNHRVLDSDEEDDVIEETLPSQDVFGSGTLEDSETIKEICEKSGEFTEKIETVLEEKTELKRVVLSDGEDSDEEAEEAEEEGDDEEEPEEDDIESENDEAETEGVEAPDPNFDDEDDELAILKRLQHQEYKQKIKKRTLFDDEASLSGDDVGSDLEDEEGMENVYEAEEGDADDVPDNDTIRRQNHKLLLKQENDKEQRELAKLQDRLLADGDLGGVETNRQFRFKLREEVQIQMGDDVDGNDGDGEDDEPEEDEQKKKERAEMIKFKYEHAEELMLLDEPKQGDDMFARAGKLFKKTEKTVIEFSEETMFKPRLSKPSLLSKTTLAVTFQEVLNGPGGAAKQMYVQSFEKPTPLSTGHISSPSSRLSTGKRLLKSPESSASAKRVRSSKLSSLE</sequence>
<feature type="compositionally biased region" description="Acidic residues" evidence="4">
    <location>
        <begin position="508"/>
        <end position="534"/>
    </location>
</feature>
<dbReference type="UCSC" id="F25H5.5">
    <property type="organism name" value="c. elegans"/>
</dbReference>
<dbReference type="Proteomes" id="UP000001940">
    <property type="component" value="Chromosome I"/>
</dbReference>
<dbReference type="CTD" id="172742"/>
<evidence type="ECO:0000256" key="3">
    <source>
        <dbReference type="ARBA" id="ARBA00023242"/>
    </source>
</evidence>
<evidence type="ECO:0000313" key="5">
    <source>
        <dbReference type="EMBL" id="CAB02986.2"/>
    </source>
</evidence>
<feature type="compositionally biased region" description="Polar residues" evidence="4">
    <location>
        <begin position="29"/>
        <end position="40"/>
    </location>
</feature>